<gene>
    <name evidence="7" type="ORF">DM860_015220</name>
</gene>
<dbReference type="InterPro" id="IPR051837">
    <property type="entry name" value="SortingNexin/PXDomain-PKLike"/>
</dbReference>
<evidence type="ECO:0000256" key="4">
    <source>
        <dbReference type="SAM" id="Phobius"/>
    </source>
</evidence>
<evidence type="ECO:0000259" key="5">
    <source>
        <dbReference type="PROSITE" id="PS50195"/>
    </source>
</evidence>
<dbReference type="PANTHER" id="PTHR22999">
    <property type="entry name" value="PX SERINE/THREONINE KINASE PXK"/>
    <property type="match status" value="1"/>
</dbReference>
<evidence type="ECO:0000256" key="2">
    <source>
        <dbReference type="ARBA" id="ARBA00022490"/>
    </source>
</evidence>
<keyword evidence="4" id="KW-1133">Transmembrane helix</keyword>
<dbReference type="SMART" id="SM00312">
    <property type="entry name" value="PX"/>
    <property type="match status" value="1"/>
</dbReference>
<name>A0A328D3A8_9ASTE</name>
<reference evidence="7 8" key="1">
    <citation type="submission" date="2018-06" db="EMBL/GenBank/DDBJ databases">
        <title>The Genome of Cuscuta australis (Dodder) Provides Insight into the Evolution of Plant Parasitism.</title>
        <authorList>
            <person name="Liu H."/>
        </authorList>
    </citation>
    <scope>NUCLEOTIDE SEQUENCE [LARGE SCALE GENOMIC DNA]</scope>
    <source>
        <strain evidence="8">cv. Yunnan</strain>
        <tissue evidence="7">Vines</tissue>
    </source>
</reference>
<comment type="subcellular location">
    <subcellularLocation>
        <location evidence="1">Cytoplasm</location>
    </subcellularLocation>
</comment>
<accession>A0A328D3A8</accession>
<evidence type="ECO:0000313" key="7">
    <source>
        <dbReference type="EMBL" id="RAL38859.1"/>
    </source>
</evidence>
<protein>
    <recommendedName>
        <fullName evidence="9">PX domain-containing protein</fullName>
    </recommendedName>
</protein>
<keyword evidence="8" id="KW-1185">Reference proteome</keyword>
<dbReference type="Pfam" id="PF02194">
    <property type="entry name" value="PXA"/>
    <property type="match status" value="1"/>
</dbReference>
<dbReference type="Pfam" id="PF08628">
    <property type="entry name" value="Nexin_C"/>
    <property type="match status" value="1"/>
</dbReference>
<feature type="domain" description="PX" evidence="5">
    <location>
        <begin position="494"/>
        <end position="606"/>
    </location>
</feature>
<evidence type="ECO:0000256" key="1">
    <source>
        <dbReference type="ARBA" id="ARBA00004496"/>
    </source>
</evidence>
<dbReference type="GO" id="GO:0016020">
    <property type="term" value="C:membrane"/>
    <property type="evidence" value="ECO:0007669"/>
    <property type="project" value="UniProtKB-ARBA"/>
</dbReference>
<feature type="transmembrane region" description="Helical" evidence="4">
    <location>
        <begin position="12"/>
        <end position="30"/>
    </location>
</feature>
<keyword evidence="4" id="KW-0472">Membrane</keyword>
<sequence>MGTLHDLIEEAKLRTVWWALCIFSVCYFLTHTSKSMWMNFPIAVFLVSVLRMVLNEVEFHWKHQNVRRQTYLSHLEKKQLSVNDSCLSTSLPPPKWKRKFDAPLVEAATEEFVNKLLHDFVKDLWYSDITPDKEAPDLIHDVIMDALAEISQRVKEINIVDLLTRDIVDLIGDHLDLFRRSQAAIGRDIMGTLSSEERDERLKQHLSASKELHPALISAECEYKVLQRLVSGILAIVLRPKEAQCPLVRCIAREIVVCLVIQPIMNFASPWYINELIEYIFSAIKDFIKDISTNMEGHDHDHAAPAENIQGSDSSFTRTASDVSGNSMSNQNLQEEPIHPRPAEWVRAFEAANLKRTEVLMPENLENMWAIGKNYKKKFRKYASIDSQGPQEFGGVINDAQIIAKEIATQKPEIFLGKEDKALEAEDAASITTPESKTKFKRSNSTSDLNTQLEMEDMLASKGGPYKSKCNNAEVGRNASASEMILHRDIHLVPKLKCRVLGAYFEKLGSQSFAVYSVAVTDADNNTWFVKRRYRNFERLHRHLKDIPNYILHLPPKRIFSSSTEDAFVHQRCILLDKYLQDLLSIANVAEQHEVWDFLSTNSKSYSFGKPSSVMRTLAVKVDDAVDDIFCQFKGVSDGLVQKAVGSPTTSYTALSSKQLSWNDDDINKLALRQNSSELLNSLSDGGFSPQANGWHSDNEANSREFPHQAINHGEDFKGFGSNTKSSSGPHYEVVGTSGCPEANFATLSGQQEAPIDVPPEWTPPNLSVPILNLVDNVFQLKRRGWLRRQVFWISKQILQLMMEDAIDDWLLRQIHWLRREDVIAQGIRWIQDILWPDGIFFLKTTTRSERNDGQPSQRYGNPTRQFSMGWAYKAGSFEQQLEAARRASSVKKMLFNTAPSALVSLIGKKQYRRCARDIYYFLQSTVCLKQVAYAILELVLVSIFPELRDIVKDIHEKMHSQPA</sequence>
<evidence type="ECO:0000259" key="6">
    <source>
        <dbReference type="PROSITE" id="PS51207"/>
    </source>
</evidence>
<feature type="domain" description="PXA" evidence="6">
    <location>
        <begin position="102"/>
        <end position="285"/>
    </location>
</feature>
<dbReference type="EMBL" id="NQVE01000205">
    <property type="protein sequence ID" value="RAL38859.1"/>
    <property type="molecule type" value="Genomic_DNA"/>
</dbReference>
<dbReference type="InterPro" id="IPR036871">
    <property type="entry name" value="PX_dom_sf"/>
</dbReference>
<dbReference type="PANTHER" id="PTHR22999:SF23">
    <property type="entry name" value="SORTING NEXIN-16"/>
    <property type="match status" value="1"/>
</dbReference>
<evidence type="ECO:0000256" key="3">
    <source>
        <dbReference type="SAM" id="MobiDB-lite"/>
    </source>
</evidence>
<dbReference type="PROSITE" id="PS51207">
    <property type="entry name" value="PXA"/>
    <property type="match status" value="1"/>
</dbReference>
<dbReference type="Gene3D" id="3.30.1520.10">
    <property type="entry name" value="Phox-like domain"/>
    <property type="match status" value="1"/>
</dbReference>
<dbReference type="InterPro" id="IPR003114">
    <property type="entry name" value="Phox_assoc"/>
</dbReference>
<dbReference type="CDD" id="cd06872">
    <property type="entry name" value="PX_SNX19_like_plant"/>
    <property type="match status" value="1"/>
</dbReference>
<feature type="compositionally biased region" description="Polar residues" evidence="3">
    <location>
        <begin position="309"/>
        <end position="334"/>
    </location>
</feature>
<organism evidence="7 8">
    <name type="scientific">Cuscuta australis</name>
    <dbReference type="NCBI Taxonomy" id="267555"/>
    <lineage>
        <taxon>Eukaryota</taxon>
        <taxon>Viridiplantae</taxon>
        <taxon>Streptophyta</taxon>
        <taxon>Embryophyta</taxon>
        <taxon>Tracheophyta</taxon>
        <taxon>Spermatophyta</taxon>
        <taxon>Magnoliopsida</taxon>
        <taxon>eudicotyledons</taxon>
        <taxon>Gunneridae</taxon>
        <taxon>Pentapetalae</taxon>
        <taxon>asterids</taxon>
        <taxon>lamiids</taxon>
        <taxon>Solanales</taxon>
        <taxon>Convolvulaceae</taxon>
        <taxon>Cuscuteae</taxon>
        <taxon>Cuscuta</taxon>
        <taxon>Cuscuta subgen. Grammica</taxon>
        <taxon>Cuscuta sect. Cleistogrammica</taxon>
    </lineage>
</organism>
<evidence type="ECO:0008006" key="9">
    <source>
        <dbReference type="Google" id="ProtNLM"/>
    </source>
</evidence>
<proteinExistence type="predicted"/>
<dbReference type="PROSITE" id="PS50195">
    <property type="entry name" value="PX"/>
    <property type="match status" value="1"/>
</dbReference>
<dbReference type="SUPFAM" id="SSF64268">
    <property type="entry name" value="PX domain"/>
    <property type="match status" value="1"/>
</dbReference>
<dbReference type="GO" id="GO:0035091">
    <property type="term" value="F:phosphatidylinositol binding"/>
    <property type="evidence" value="ECO:0007669"/>
    <property type="project" value="InterPro"/>
</dbReference>
<dbReference type="SMART" id="SM00313">
    <property type="entry name" value="PXA"/>
    <property type="match status" value="1"/>
</dbReference>
<feature type="region of interest" description="Disordered" evidence="3">
    <location>
        <begin position="426"/>
        <end position="448"/>
    </location>
</feature>
<dbReference type="InterPro" id="IPR013937">
    <property type="entry name" value="Sorting_nexin_C"/>
</dbReference>
<feature type="region of interest" description="Disordered" evidence="3">
    <location>
        <begin position="298"/>
        <end position="336"/>
    </location>
</feature>
<evidence type="ECO:0000313" key="8">
    <source>
        <dbReference type="Proteomes" id="UP000249390"/>
    </source>
</evidence>
<comment type="caution">
    <text evidence="7">The sequence shown here is derived from an EMBL/GenBank/DDBJ whole genome shotgun (WGS) entry which is preliminary data.</text>
</comment>
<dbReference type="InterPro" id="IPR001683">
    <property type="entry name" value="PX_dom"/>
</dbReference>
<dbReference type="GO" id="GO:0005768">
    <property type="term" value="C:endosome"/>
    <property type="evidence" value="ECO:0007669"/>
    <property type="project" value="UniProtKB-ARBA"/>
</dbReference>
<dbReference type="Proteomes" id="UP000249390">
    <property type="component" value="Unassembled WGS sequence"/>
</dbReference>
<dbReference type="AlphaFoldDB" id="A0A328D3A8"/>
<keyword evidence="4" id="KW-0812">Transmembrane</keyword>
<dbReference type="Pfam" id="PF00787">
    <property type="entry name" value="PX"/>
    <property type="match status" value="1"/>
</dbReference>
<keyword evidence="2" id="KW-0963">Cytoplasm</keyword>